<reference evidence="1 2" key="1">
    <citation type="submission" date="2023-07" db="EMBL/GenBank/DDBJ databases">
        <authorList>
            <person name="Girao M."/>
            <person name="Carvalho M.F."/>
        </authorList>
    </citation>
    <scope>NUCLEOTIDE SEQUENCE [LARGE SCALE GENOMIC DNA]</scope>
    <source>
        <strain evidence="1 2">66/93</strain>
    </source>
</reference>
<dbReference type="RefSeq" id="WP_330157551.1">
    <property type="nucleotide sequence ID" value="NZ_BAAAJA010000059.1"/>
</dbReference>
<dbReference type="Proteomes" id="UP001348641">
    <property type="component" value="Unassembled WGS sequence"/>
</dbReference>
<comment type="caution">
    <text evidence="1">The sequence shown here is derived from an EMBL/GenBank/DDBJ whole genome shotgun (WGS) entry which is preliminary data.</text>
</comment>
<gene>
    <name evidence="1" type="ORF">Q8A49_07440</name>
</gene>
<evidence type="ECO:0000313" key="2">
    <source>
        <dbReference type="Proteomes" id="UP001348641"/>
    </source>
</evidence>
<dbReference type="EMBL" id="JAUUCC010000013">
    <property type="protein sequence ID" value="MEE2050326.1"/>
    <property type="molecule type" value="Genomic_DNA"/>
</dbReference>
<organism evidence="1 2">
    <name type="scientific">Nocardiopsis tropica</name>
    <dbReference type="NCBI Taxonomy" id="109330"/>
    <lineage>
        <taxon>Bacteria</taxon>
        <taxon>Bacillati</taxon>
        <taxon>Actinomycetota</taxon>
        <taxon>Actinomycetes</taxon>
        <taxon>Streptosporangiales</taxon>
        <taxon>Nocardiopsidaceae</taxon>
        <taxon>Nocardiopsis</taxon>
    </lineage>
</organism>
<sequence>MTTPGVCRVPDCDRLTTDHVCDTCAHRLAVALRDVPALLEDLDVEITKQARRARLEGGGRRTEVPLPFAVPASEARDVLVRTLAVWRRTLAGDPHTAPVPWFGPVCHPGCPHPSCRRLRASQPVPRVRDRVRDAGLTIRHRAARPAGPACWPSCHHTSCATIRPPRPPRVPGVAGLLLALLEDIRTTAAGGHLVDELCAAVDQARDHVHRGDTPGAQLAGLCPTCSRPVYARPAAATARCHDVDCRGLVDTAEWRQRARVEIARQVLPAADVVRALGALGHPISAHTLKSWVRRDRLRPCWATTDGRQRPLYLVADALDLTTRKAAS</sequence>
<protein>
    <submittedName>
        <fullName evidence="1">Uncharacterized protein</fullName>
    </submittedName>
</protein>
<name>A0ABU7KM19_9ACTN</name>
<accession>A0ABU7KM19</accession>
<proteinExistence type="predicted"/>
<evidence type="ECO:0000313" key="1">
    <source>
        <dbReference type="EMBL" id="MEE2050326.1"/>
    </source>
</evidence>